<dbReference type="EMBL" id="JAATJV010273371">
    <property type="protein sequence ID" value="MBZ3876396.1"/>
    <property type="molecule type" value="Genomic_DNA"/>
</dbReference>
<keyword evidence="31" id="KW-1185">Reference proteome</keyword>
<keyword evidence="11" id="KW-0929">Antimicrobial</keyword>
<reference evidence="30" key="1">
    <citation type="submission" date="2020-03" db="EMBL/GenBank/DDBJ databases">
        <title>Studies in the Genomics of Life Span.</title>
        <authorList>
            <person name="Glass D."/>
        </authorList>
    </citation>
    <scope>NUCLEOTIDE SEQUENCE</scope>
    <source>
        <strain evidence="30">SUZIE</strain>
        <tissue evidence="30">Muscle</tissue>
    </source>
</reference>
<dbReference type="GO" id="GO:0035425">
    <property type="term" value="P:autocrine signaling"/>
    <property type="evidence" value="ECO:0007669"/>
    <property type="project" value="TreeGrafter"/>
</dbReference>
<evidence type="ECO:0000256" key="6">
    <source>
        <dbReference type="ARBA" id="ARBA00022475"/>
    </source>
</evidence>
<evidence type="ECO:0000256" key="20">
    <source>
        <dbReference type="ARBA" id="ARBA00022862"/>
    </source>
</evidence>
<evidence type="ECO:0000256" key="2">
    <source>
        <dbReference type="ARBA" id="ARBA00004245"/>
    </source>
</evidence>
<feature type="compositionally biased region" description="Gly residues" evidence="28">
    <location>
        <begin position="99"/>
        <end position="108"/>
    </location>
</feature>
<comment type="similarity">
    <text evidence="4">Belongs to the S-100 family.</text>
</comment>
<dbReference type="InterPro" id="IPR013787">
    <property type="entry name" value="S100_Ca-bd_sub"/>
</dbReference>
<evidence type="ECO:0000256" key="24">
    <source>
        <dbReference type="ARBA" id="ARBA00023212"/>
    </source>
</evidence>
<evidence type="ECO:0000256" key="25">
    <source>
        <dbReference type="ARBA" id="ARBA00041898"/>
    </source>
</evidence>
<keyword evidence="14" id="KW-0053">Apoptosis</keyword>
<dbReference type="Pfam" id="PF01023">
    <property type="entry name" value="S_100"/>
    <property type="match status" value="1"/>
</dbReference>
<dbReference type="GO" id="GO:0002544">
    <property type="term" value="P:chronic inflammatory response"/>
    <property type="evidence" value="ECO:0007669"/>
    <property type="project" value="TreeGrafter"/>
</dbReference>
<evidence type="ECO:0000256" key="11">
    <source>
        <dbReference type="ARBA" id="ARBA00022529"/>
    </source>
</evidence>
<keyword evidence="24" id="KW-0206">Cytoskeleton</keyword>
<comment type="subunit">
    <text evidence="27">Homodimer. Preferentially exists as a heterodimer or heterotetramer with S100A8 known as calprotectin (S100A8/A9). S100A9 interacts with ATP2A2. S100A9 interacts with AGER, and with the heterodimeric complex formed by TLR4 and LY96 in the presence of calcium and/or zinc ions. S100A9 binds quinoline-3-carboxamides in the presence of calcium and/or zinc ions. S100A9 interacts with amyloid-beta protein 40. Calprotectin (S100A8/9) interacts with CEACAM3 and tubulin filaments in a calcium-dependent manner. Heterotetrameric calprotectin (S100A8/A9) interacts with ANXA6 and associates with tubulin filaments in activated monocytes. Calprotectin (S100A8/9) interacts with NCF2/P67PHOX, RAC1, RAC2, CYBA and CYBB. Calprotectin (S100A8/9) interacts with NOS2 to form the iNOS-S100A8/A9 transnitrosylase complex; induced by LDL(ox). Calprotectin (S100A8/9) interacts with CD69.</text>
</comment>
<dbReference type="InterPro" id="IPR001751">
    <property type="entry name" value="S100/CaBP7/8-like_CS"/>
</dbReference>
<evidence type="ECO:0000256" key="14">
    <source>
        <dbReference type="ARBA" id="ARBA00022703"/>
    </source>
</evidence>
<dbReference type="GO" id="GO:0005886">
    <property type="term" value="C:plasma membrane"/>
    <property type="evidence" value="ECO:0007669"/>
    <property type="project" value="UniProtKB-SubCell"/>
</dbReference>
<dbReference type="InterPro" id="IPR011992">
    <property type="entry name" value="EF-hand-dom_pair"/>
</dbReference>
<keyword evidence="12" id="KW-0597">Phosphoprotein</keyword>
<feature type="domain" description="EF-hand" evidence="29">
    <location>
        <begin position="47"/>
        <end position="82"/>
    </location>
</feature>
<keyword evidence="18" id="KW-0106">Calcium</keyword>
<keyword evidence="9" id="KW-0145">Chemotaxis</keyword>
<evidence type="ECO:0000256" key="21">
    <source>
        <dbReference type="ARBA" id="ARBA00023006"/>
    </source>
</evidence>
<evidence type="ECO:0000256" key="16">
    <source>
        <dbReference type="ARBA" id="ARBA00022737"/>
    </source>
</evidence>
<dbReference type="GO" id="GO:0014002">
    <property type="term" value="P:astrocyte development"/>
    <property type="evidence" value="ECO:0007669"/>
    <property type="project" value="TreeGrafter"/>
</dbReference>
<evidence type="ECO:0000256" key="12">
    <source>
        <dbReference type="ARBA" id="ARBA00022553"/>
    </source>
</evidence>
<proteinExistence type="inferred from homology"/>
<keyword evidence="16" id="KW-0677">Repeat</keyword>
<protein>
    <recommendedName>
        <fullName evidence="5">Protein S100-A9</fullName>
    </recommendedName>
    <alternativeName>
        <fullName evidence="25">Calgranulin-B</fullName>
    </alternativeName>
    <alternativeName>
        <fullName evidence="26">S100 calcium-binding protein A9</fullName>
    </alternativeName>
</protein>
<dbReference type="SMART" id="SM01394">
    <property type="entry name" value="S_100"/>
    <property type="match status" value="1"/>
</dbReference>
<dbReference type="PANTHER" id="PTHR11639:SF79">
    <property type="entry name" value="PROTEIN S100-A9"/>
    <property type="match status" value="1"/>
</dbReference>
<comment type="subcellular location">
    <subcellularLocation>
        <location evidence="1">Cell membrane</location>
        <topology evidence="1">Peripheral membrane protein</topology>
    </subcellularLocation>
    <subcellularLocation>
        <location evidence="2">Cytoplasm</location>
        <location evidence="2">Cytoskeleton</location>
    </subcellularLocation>
    <subcellularLocation>
        <location evidence="3">Secreted</location>
    </subcellularLocation>
</comment>
<dbReference type="GO" id="GO:0016209">
    <property type="term" value="F:antioxidant activity"/>
    <property type="evidence" value="ECO:0007669"/>
    <property type="project" value="UniProtKB-KW"/>
</dbReference>
<dbReference type="GO" id="GO:0005856">
    <property type="term" value="C:cytoskeleton"/>
    <property type="evidence" value="ECO:0007669"/>
    <property type="project" value="UniProtKB-SubCell"/>
</dbReference>
<dbReference type="GO" id="GO:0061844">
    <property type="term" value="P:antimicrobial humoral immune response mediated by antimicrobial peptide"/>
    <property type="evidence" value="ECO:0007669"/>
    <property type="project" value="TreeGrafter"/>
</dbReference>
<evidence type="ECO:0000256" key="15">
    <source>
        <dbReference type="ARBA" id="ARBA00022723"/>
    </source>
</evidence>
<dbReference type="GO" id="GO:0005737">
    <property type="term" value="C:cytoplasm"/>
    <property type="evidence" value="ECO:0007669"/>
    <property type="project" value="TreeGrafter"/>
</dbReference>
<dbReference type="GO" id="GO:0032496">
    <property type="term" value="P:response to lipopolysaccharide"/>
    <property type="evidence" value="ECO:0007669"/>
    <property type="project" value="TreeGrafter"/>
</dbReference>
<dbReference type="GO" id="GO:0005509">
    <property type="term" value="F:calcium ion binding"/>
    <property type="evidence" value="ECO:0007669"/>
    <property type="project" value="InterPro"/>
</dbReference>
<comment type="caution">
    <text evidence="30">The sequence shown here is derived from an EMBL/GenBank/DDBJ whole genome shotgun (WGS) entry which is preliminary data.</text>
</comment>
<evidence type="ECO:0000256" key="23">
    <source>
        <dbReference type="ARBA" id="ARBA00023198"/>
    </source>
</evidence>
<keyword evidence="21" id="KW-0072">Autophagy</keyword>
<keyword evidence="10" id="KW-0964">Secreted</keyword>
<evidence type="ECO:0000259" key="29">
    <source>
        <dbReference type="PROSITE" id="PS50222"/>
    </source>
</evidence>
<evidence type="ECO:0000256" key="7">
    <source>
        <dbReference type="ARBA" id="ARBA00022481"/>
    </source>
</evidence>
<accession>A0AA41MQR7</accession>
<evidence type="ECO:0000256" key="26">
    <source>
        <dbReference type="ARBA" id="ARBA00043081"/>
    </source>
</evidence>
<dbReference type="GO" id="GO:0030593">
    <property type="term" value="P:neutrophil chemotaxis"/>
    <property type="evidence" value="ECO:0007669"/>
    <property type="project" value="TreeGrafter"/>
</dbReference>
<evidence type="ECO:0000313" key="30">
    <source>
        <dbReference type="EMBL" id="MBZ3876396.1"/>
    </source>
</evidence>
<keyword evidence="19" id="KW-0391">Immunity</keyword>
<dbReference type="SUPFAM" id="SSF47473">
    <property type="entry name" value="EF-hand"/>
    <property type="match status" value="1"/>
</dbReference>
<keyword evidence="23" id="KW-0395">Inflammatory response</keyword>
<dbReference type="GO" id="GO:0006914">
    <property type="term" value="P:autophagy"/>
    <property type="evidence" value="ECO:0007669"/>
    <property type="project" value="UniProtKB-KW"/>
</dbReference>
<evidence type="ECO:0000256" key="10">
    <source>
        <dbReference type="ARBA" id="ARBA00022525"/>
    </source>
</evidence>
<organism evidence="30 31">
    <name type="scientific">Sciurus carolinensis</name>
    <name type="common">Eastern gray squirrel</name>
    <dbReference type="NCBI Taxonomy" id="30640"/>
    <lineage>
        <taxon>Eukaryota</taxon>
        <taxon>Metazoa</taxon>
        <taxon>Chordata</taxon>
        <taxon>Craniata</taxon>
        <taxon>Vertebrata</taxon>
        <taxon>Euteleostomi</taxon>
        <taxon>Mammalia</taxon>
        <taxon>Eutheria</taxon>
        <taxon>Euarchontoglires</taxon>
        <taxon>Glires</taxon>
        <taxon>Rodentia</taxon>
        <taxon>Sciuromorpha</taxon>
        <taxon>Sciuridae</taxon>
        <taxon>Sciurinae</taxon>
        <taxon>Sciurini</taxon>
        <taxon>Sciurus</taxon>
    </lineage>
</organism>
<evidence type="ECO:0000256" key="9">
    <source>
        <dbReference type="ARBA" id="ARBA00022500"/>
    </source>
</evidence>
<dbReference type="PROSITE" id="PS00303">
    <property type="entry name" value="S100_CABP"/>
    <property type="match status" value="1"/>
</dbReference>
<name>A0AA41MQR7_SCICA</name>
<keyword evidence="17" id="KW-0862">Zinc</keyword>
<dbReference type="PANTHER" id="PTHR11639">
    <property type="entry name" value="S100 CALCIUM-BINDING PROTEIN"/>
    <property type="match status" value="1"/>
</dbReference>
<evidence type="ECO:0000256" key="13">
    <source>
        <dbReference type="ARBA" id="ARBA00022588"/>
    </source>
</evidence>
<evidence type="ECO:0000256" key="18">
    <source>
        <dbReference type="ARBA" id="ARBA00022837"/>
    </source>
</evidence>
<dbReference type="GO" id="GO:0005634">
    <property type="term" value="C:nucleus"/>
    <property type="evidence" value="ECO:0007669"/>
    <property type="project" value="TreeGrafter"/>
</dbReference>
<dbReference type="Gene3D" id="1.10.238.10">
    <property type="entry name" value="EF-hand"/>
    <property type="match status" value="1"/>
</dbReference>
<keyword evidence="7" id="KW-0488">Methylation</keyword>
<evidence type="ECO:0000256" key="19">
    <source>
        <dbReference type="ARBA" id="ARBA00022859"/>
    </source>
</evidence>
<dbReference type="GO" id="GO:0070488">
    <property type="term" value="P:neutrophil aggregation"/>
    <property type="evidence" value="ECO:0007669"/>
    <property type="project" value="TreeGrafter"/>
</dbReference>
<dbReference type="GO" id="GO:0002523">
    <property type="term" value="P:leukocyte migration involved in inflammatory response"/>
    <property type="evidence" value="ECO:0007669"/>
    <property type="project" value="TreeGrafter"/>
</dbReference>
<evidence type="ECO:0000256" key="5">
    <source>
        <dbReference type="ARBA" id="ARBA00014222"/>
    </source>
</evidence>
<feature type="compositionally biased region" description="Basic and acidic residues" evidence="28">
    <location>
        <begin position="86"/>
        <end position="98"/>
    </location>
</feature>
<feature type="region of interest" description="Disordered" evidence="28">
    <location>
        <begin position="86"/>
        <end position="108"/>
    </location>
</feature>
<evidence type="ECO:0000256" key="27">
    <source>
        <dbReference type="ARBA" id="ARBA00046583"/>
    </source>
</evidence>
<dbReference type="GO" id="GO:0045087">
    <property type="term" value="P:innate immune response"/>
    <property type="evidence" value="ECO:0007669"/>
    <property type="project" value="UniProtKB-KW"/>
</dbReference>
<sequence>MERSIETVINVFHQYSARTENPDTLSQKEFQQLVQKELQNFLKMEKKDTQSINHILEDLDTNVDKQLSFEEFVILIAKLTHASHEEMHKNAHNKEGHSHGPGLGELHN</sequence>
<dbReference type="GO" id="GO:0048306">
    <property type="term" value="F:calcium-dependent protein binding"/>
    <property type="evidence" value="ECO:0007669"/>
    <property type="project" value="TreeGrafter"/>
</dbReference>
<dbReference type="AlphaFoldDB" id="A0AA41MQR7"/>
<keyword evidence="13" id="KW-0399">Innate immunity</keyword>
<evidence type="ECO:0000313" key="31">
    <source>
        <dbReference type="Proteomes" id="UP001166674"/>
    </source>
</evidence>
<evidence type="ECO:0000256" key="1">
    <source>
        <dbReference type="ARBA" id="ARBA00004202"/>
    </source>
</evidence>
<evidence type="ECO:0000256" key="22">
    <source>
        <dbReference type="ARBA" id="ARBA00023136"/>
    </source>
</evidence>
<keyword evidence="6" id="KW-1003">Cell membrane</keyword>
<dbReference type="Proteomes" id="UP001166674">
    <property type="component" value="Unassembled WGS sequence"/>
</dbReference>
<dbReference type="GO" id="GO:0070062">
    <property type="term" value="C:extracellular exosome"/>
    <property type="evidence" value="ECO:0007669"/>
    <property type="project" value="TreeGrafter"/>
</dbReference>
<dbReference type="InterPro" id="IPR002048">
    <property type="entry name" value="EF_hand_dom"/>
</dbReference>
<keyword evidence="20" id="KW-0049">Antioxidant</keyword>
<keyword evidence="8" id="KW-0963">Cytoplasm</keyword>
<dbReference type="PROSITE" id="PS50222">
    <property type="entry name" value="EF_HAND_2"/>
    <property type="match status" value="1"/>
</dbReference>
<dbReference type="GO" id="GO:0043542">
    <property type="term" value="P:endothelial cell migration"/>
    <property type="evidence" value="ECO:0007669"/>
    <property type="project" value="TreeGrafter"/>
</dbReference>
<evidence type="ECO:0000256" key="4">
    <source>
        <dbReference type="ARBA" id="ARBA00007323"/>
    </source>
</evidence>
<evidence type="ECO:0000256" key="8">
    <source>
        <dbReference type="ARBA" id="ARBA00022490"/>
    </source>
</evidence>
<keyword evidence="22" id="KW-0472">Membrane</keyword>
<keyword evidence="15" id="KW-0479">Metal-binding</keyword>
<gene>
    <name evidence="30" type="ORF">SUZIE_137730</name>
</gene>
<dbReference type="GO" id="GO:0006915">
    <property type="term" value="P:apoptotic process"/>
    <property type="evidence" value="ECO:0007669"/>
    <property type="project" value="UniProtKB-KW"/>
</dbReference>
<dbReference type="GO" id="GO:0045113">
    <property type="term" value="P:regulation of integrin biosynthetic process"/>
    <property type="evidence" value="ECO:0007669"/>
    <property type="project" value="TreeGrafter"/>
</dbReference>
<evidence type="ECO:0000256" key="3">
    <source>
        <dbReference type="ARBA" id="ARBA00004613"/>
    </source>
</evidence>
<evidence type="ECO:0000256" key="17">
    <source>
        <dbReference type="ARBA" id="ARBA00022833"/>
    </source>
</evidence>
<evidence type="ECO:0000256" key="28">
    <source>
        <dbReference type="SAM" id="MobiDB-lite"/>
    </source>
</evidence>